<reference evidence="1 2" key="1">
    <citation type="journal article" date="2015" name="Genome Biol. Evol.">
        <title>Comparative Genomics of Listeria Sensu Lato: Genus-Wide Differences in Evolutionary Dynamics and the Progressive Gain of Complex, Potentially Pathogenicity-Related Traits through Lateral Gene Transfer.</title>
        <authorList>
            <person name="Chiara M."/>
            <person name="Caruso M."/>
            <person name="D'Erchia A.M."/>
            <person name="Manzari C."/>
            <person name="Fraccalvieri R."/>
            <person name="Goffredo E."/>
            <person name="Latorre L."/>
            <person name="Miccolupo A."/>
            <person name="Padalino I."/>
            <person name="Santagada G."/>
            <person name="Chiocco D."/>
            <person name="Pesole G."/>
            <person name="Horner D.S."/>
            <person name="Parisi A."/>
        </authorList>
    </citation>
    <scope>NUCLEOTIDE SEQUENCE [LARGE SCALE GENOMIC DNA]</scope>
    <source>
        <strain evidence="1 2">1991</strain>
    </source>
</reference>
<dbReference type="Gene3D" id="1.10.600.10">
    <property type="entry name" value="Farnesyl Diphosphate Synthase"/>
    <property type="match status" value="1"/>
</dbReference>
<dbReference type="InterPro" id="IPR044843">
    <property type="entry name" value="Trans_IPPS_bact-type"/>
</dbReference>
<dbReference type="RefSeq" id="WP_059139832.1">
    <property type="nucleotide sequence ID" value="NZ_KQ130610.1"/>
</dbReference>
<organism evidence="1 2">
    <name type="scientific">Listeria fleischmannii 1991</name>
    <dbReference type="NCBI Taxonomy" id="1430899"/>
    <lineage>
        <taxon>Bacteria</taxon>
        <taxon>Bacillati</taxon>
        <taxon>Bacillota</taxon>
        <taxon>Bacilli</taxon>
        <taxon>Bacillales</taxon>
        <taxon>Listeriaceae</taxon>
        <taxon>Listeria</taxon>
    </lineage>
</organism>
<dbReference type="Pfam" id="PF00494">
    <property type="entry name" value="SQS_PSY"/>
    <property type="match status" value="1"/>
</dbReference>
<dbReference type="PANTHER" id="PTHR31480">
    <property type="entry name" value="BIFUNCTIONAL LYCOPENE CYCLASE/PHYTOENE SYNTHASE"/>
    <property type="match status" value="1"/>
</dbReference>
<dbReference type="SFLD" id="SFLDS00005">
    <property type="entry name" value="Isoprenoid_Synthase_Type_I"/>
    <property type="match status" value="1"/>
</dbReference>
<dbReference type="GO" id="GO:0004311">
    <property type="term" value="F:geranylgeranyl diphosphate synthase activity"/>
    <property type="evidence" value="ECO:0007669"/>
    <property type="project" value="InterPro"/>
</dbReference>
<dbReference type="SUPFAM" id="SSF48576">
    <property type="entry name" value="Terpenoid synthases"/>
    <property type="match status" value="1"/>
</dbReference>
<dbReference type="GO" id="GO:0051996">
    <property type="term" value="F:squalene synthase [NAD(P)H] activity"/>
    <property type="evidence" value="ECO:0007669"/>
    <property type="project" value="InterPro"/>
</dbReference>
<dbReference type="GO" id="GO:0016114">
    <property type="term" value="P:terpenoid biosynthetic process"/>
    <property type="evidence" value="ECO:0007669"/>
    <property type="project" value="UniProtKB-ARBA"/>
</dbReference>
<dbReference type="CDD" id="cd00683">
    <property type="entry name" value="Trans_IPPS_HH"/>
    <property type="match status" value="1"/>
</dbReference>
<protein>
    <submittedName>
        <fullName evidence="1">Squalene desaturase</fullName>
    </submittedName>
</protein>
<dbReference type="SFLD" id="SFLDG01018">
    <property type="entry name" value="Squalene/Phytoene_Synthase_Lik"/>
    <property type="match status" value="1"/>
</dbReference>
<dbReference type="PATRIC" id="fig|1430899.3.peg.268"/>
<dbReference type="EMBL" id="AZHO01000004">
    <property type="protein sequence ID" value="KMT61198.1"/>
    <property type="molecule type" value="Genomic_DNA"/>
</dbReference>
<dbReference type="Proteomes" id="UP000052258">
    <property type="component" value="Unassembled WGS sequence"/>
</dbReference>
<keyword evidence="2" id="KW-1185">Reference proteome</keyword>
<evidence type="ECO:0000313" key="1">
    <source>
        <dbReference type="EMBL" id="KMT61198.1"/>
    </source>
</evidence>
<dbReference type="AlphaFoldDB" id="A0A0J8GKC0"/>
<comment type="caution">
    <text evidence="1">The sequence shown here is derived from an EMBL/GenBank/DDBJ whole genome shotgun (WGS) entry which is preliminary data.</text>
</comment>
<dbReference type="OrthoDB" id="9787280at2"/>
<dbReference type="InterPro" id="IPR008949">
    <property type="entry name" value="Isoprenoid_synthase_dom_sf"/>
</dbReference>
<sequence length="283" mass="32806">MSHSVQEAYNYCYTIMKNYSKSFSFAFNQLPLEKRQAVWAIYAFCRQVDDSIDLEQDEEKLLAYKTMITTLFENKKNSTQVDKRVECALIDTFKNYSFEKTPFLALIETVKGDLSFKQPETDESLMAYCYGAAGTVGEMLLPILATKNKKQAKSAAIALGQAMQLTNILRDVGEDFLEGRIYFSKEKMATFDVNLYTVFHGGENENYIRLWEFYAKKANALYQKALLDIDLFDEDSRFVIMLAAKVYGEIIEEVRTNHYTLERRIQVGKLKKRKILNEIQKMI</sequence>
<proteinExistence type="predicted"/>
<accession>A0A0J8GKC0</accession>
<gene>
    <name evidence="1" type="ORF">X560_0265</name>
</gene>
<dbReference type="SFLD" id="SFLDG01212">
    <property type="entry name" value="Phytoene_synthase_like"/>
    <property type="match status" value="1"/>
</dbReference>
<dbReference type="InterPro" id="IPR002060">
    <property type="entry name" value="Squ/phyt_synthse"/>
</dbReference>
<name>A0A0J8GKC0_9LIST</name>
<evidence type="ECO:0000313" key="2">
    <source>
        <dbReference type="Proteomes" id="UP000052258"/>
    </source>
</evidence>
<dbReference type="InterPro" id="IPR033904">
    <property type="entry name" value="Trans_IPPS_HH"/>
</dbReference>